<evidence type="ECO:0000313" key="3">
    <source>
        <dbReference type="Proteomes" id="UP000076532"/>
    </source>
</evidence>
<reference evidence="2 3" key="1">
    <citation type="journal article" date="2016" name="Mol. Biol. Evol.">
        <title>Comparative Genomics of Early-Diverging Mushroom-Forming Fungi Provides Insights into the Origins of Lignocellulose Decay Capabilities.</title>
        <authorList>
            <person name="Nagy L.G."/>
            <person name="Riley R."/>
            <person name="Tritt A."/>
            <person name="Adam C."/>
            <person name="Daum C."/>
            <person name="Floudas D."/>
            <person name="Sun H."/>
            <person name="Yadav J.S."/>
            <person name="Pangilinan J."/>
            <person name="Larsson K.H."/>
            <person name="Matsuura K."/>
            <person name="Barry K."/>
            <person name="Labutti K."/>
            <person name="Kuo R."/>
            <person name="Ohm R.A."/>
            <person name="Bhattacharya S.S."/>
            <person name="Shirouzu T."/>
            <person name="Yoshinaga Y."/>
            <person name="Martin F.M."/>
            <person name="Grigoriev I.V."/>
            <person name="Hibbett D.S."/>
        </authorList>
    </citation>
    <scope>NUCLEOTIDE SEQUENCE [LARGE SCALE GENOMIC DNA]</scope>
    <source>
        <strain evidence="2 3">CBS 109695</strain>
    </source>
</reference>
<dbReference type="EMBL" id="KV417537">
    <property type="protein sequence ID" value="KZP22732.1"/>
    <property type="molecule type" value="Genomic_DNA"/>
</dbReference>
<sequence>MLSSAIATRSALRGAVTTGSRARVMSSGRSYSTMHDNDPATLEREKHRNLTGEQLKTPHIKSAPGWNENLASSSEAYIKADKHPHDETIEDLQRETVEYVHTRHSPEERISGRESAEKLDEVIGPLGGKVLQKRTVKETKEEVVEEDNQAIRPRR</sequence>
<dbReference type="STRING" id="436010.A0A166LA01"/>
<organism evidence="2 3">
    <name type="scientific">Athelia psychrophila</name>
    <dbReference type="NCBI Taxonomy" id="1759441"/>
    <lineage>
        <taxon>Eukaryota</taxon>
        <taxon>Fungi</taxon>
        <taxon>Dikarya</taxon>
        <taxon>Basidiomycota</taxon>
        <taxon>Agaricomycotina</taxon>
        <taxon>Agaricomycetes</taxon>
        <taxon>Agaricomycetidae</taxon>
        <taxon>Atheliales</taxon>
        <taxon>Atheliaceae</taxon>
        <taxon>Athelia</taxon>
    </lineage>
</organism>
<feature type="compositionally biased region" description="Basic and acidic residues" evidence="1">
    <location>
        <begin position="35"/>
        <end position="50"/>
    </location>
</feature>
<accession>A0A166LA01</accession>
<proteinExistence type="predicted"/>
<protein>
    <submittedName>
        <fullName evidence="2">Uncharacterized protein</fullName>
    </submittedName>
</protein>
<dbReference type="OrthoDB" id="529205at2759"/>
<feature type="region of interest" description="Disordered" evidence="1">
    <location>
        <begin position="1"/>
        <end position="67"/>
    </location>
</feature>
<dbReference type="AlphaFoldDB" id="A0A166LA01"/>
<keyword evidence="3" id="KW-1185">Reference proteome</keyword>
<evidence type="ECO:0000313" key="2">
    <source>
        <dbReference type="EMBL" id="KZP22732.1"/>
    </source>
</evidence>
<dbReference type="Proteomes" id="UP000076532">
    <property type="component" value="Unassembled WGS sequence"/>
</dbReference>
<evidence type="ECO:0000256" key="1">
    <source>
        <dbReference type="SAM" id="MobiDB-lite"/>
    </source>
</evidence>
<gene>
    <name evidence="2" type="ORF">FIBSPDRAFT_1043329</name>
</gene>
<name>A0A166LA01_9AGAM</name>